<dbReference type="InterPro" id="IPR035925">
    <property type="entry name" value="BSD_dom_sf"/>
</dbReference>
<accession>A0AAF0EPN6</accession>
<reference evidence="9" key="1">
    <citation type="submission" date="2023-03" db="EMBL/GenBank/DDBJ databases">
        <title>Mating type loci evolution in Malassezia.</title>
        <authorList>
            <person name="Coelho M.A."/>
        </authorList>
    </citation>
    <scope>NUCLEOTIDE SEQUENCE</scope>
    <source>
        <strain evidence="9">CBS 11721</strain>
    </source>
</reference>
<evidence type="ECO:0000313" key="10">
    <source>
        <dbReference type="Proteomes" id="UP001219933"/>
    </source>
</evidence>
<keyword evidence="10" id="KW-1185">Reference proteome</keyword>
<dbReference type="SMART" id="SM00751">
    <property type="entry name" value="BSD"/>
    <property type="match status" value="1"/>
</dbReference>
<evidence type="ECO:0000256" key="2">
    <source>
        <dbReference type="ARBA" id="ARBA00009448"/>
    </source>
</evidence>
<evidence type="ECO:0000256" key="5">
    <source>
        <dbReference type="ARBA" id="ARBA00023163"/>
    </source>
</evidence>
<dbReference type="EMBL" id="CP119878">
    <property type="protein sequence ID" value="WFD34548.1"/>
    <property type="molecule type" value="Genomic_DNA"/>
</dbReference>
<name>A0AAF0EPN6_9BASI</name>
<evidence type="ECO:0000259" key="8">
    <source>
        <dbReference type="PROSITE" id="PS50858"/>
    </source>
</evidence>
<evidence type="ECO:0000256" key="3">
    <source>
        <dbReference type="ARBA" id="ARBA00022737"/>
    </source>
</evidence>
<comment type="subcellular location">
    <subcellularLocation>
        <location evidence="1">Nucleus</location>
    </subcellularLocation>
</comment>
<dbReference type="SUPFAM" id="SSF50729">
    <property type="entry name" value="PH domain-like"/>
    <property type="match status" value="1"/>
</dbReference>
<dbReference type="PROSITE" id="PS50858">
    <property type="entry name" value="BSD"/>
    <property type="match status" value="1"/>
</dbReference>
<dbReference type="Gene3D" id="6.10.140.1200">
    <property type="match status" value="1"/>
</dbReference>
<gene>
    <name evidence="9" type="primary">TFB1</name>
    <name evidence="9" type="ORF">MCUN1_001389</name>
</gene>
<proteinExistence type="inferred from homology"/>
<evidence type="ECO:0000256" key="1">
    <source>
        <dbReference type="ARBA" id="ARBA00004123"/>
    </source>
</evidence>
<evidence type="ECO:0000256" key="6">
    <source>
        <dbReference type="ARBA" id="ARBA00023242"/>
    </source>
</evidence>
<dbReference type="Pfam" id="PF08567">
    <property type="entry name" value="PH_TFIIH"/>
    <property type="match status" value="1"/>
</dbReference>
<dbReference type="InterPro" id="IPR013876">
    <property type="entry name" value="TFIIH_BTF_p62_N"/>
</dbReference>
<keyword evidence="5" id="KW-0804">Transcription</keyword>
<dbReference type="GO" id="GO:0000439">
    <property type="term" value="C:transcription factor TFIIH core complex"/>
    <property type="evidence" value="ECO:0007669"/>
    <property type="project" value="InterPro"/>
</dbReference>
<dbReference type="PANTHER" id="PTHR12856">
    <property type="entry name" value="TRANSCRIPTION INITIATION FACTOR IIH-RELATED"/>
    <property type="match status" value="1"/>
</dbReference>
<dbReference type="AlphaFoldDB" id="A0AAF0EPN6"/>
<evidence type="ECO:0000256" key="7">
    <source>
        <dbReference type="SAM" id="MobiDB-lite"/>
    </source>
</evidence>
<dbReference type="SUPFAM" id="SSF140383">
    <property type="entry name" value="BSD domain-like"/>
    <property type="match status" value="2"/>
</dbReference>
<sequence>MDNAPLYASASFSKVPGTLSLSADGLLRWKPSSAGTSVAPLEVRDRDLKGLQASKPGAARVALRLEAAPGKSISGNNVALFIFNADEQTALADREKFKVRLAAAIAAAKADAQQTDPPASGDVPPVKLRGQVLLANPSLLALHKQVVGAGIVSDDDFWAHPARLALLQSEKSRMEQKQGRRGQLADPRPTQNEAGEMKLNITPQLIRELFEQYPVLARAYKENVPMRLDESTFWARYFQSKLYHQLRTSIRSEASKQTLQPDDIFDKYLVQEDDDLVPRRAYNPHDRLLDLASTEEDHGETGNLNYWTMRPGYDRRTLPLVRRFNQHSESILTSSLGETPQEDRSRRKTGGVGDEYKHAEYHQPSGSHYYDEIEIDDLNEHTMTNGRLLNIYEQQAYFEIGARADTQDAHAGEHLTPARIDAFAHNLEGWKLNLSSFSARGRHMRAALVDMLDNMDQRKHGRGETALSELPPNVVRDLLACHAATGEFLRQFWQQLAPSWEPNRASPEERAKRAKIMAAELVKTHGKVRDIALDADDALPGRGRSIVEEAMSGTLAAVEKVLSNVSASIV</sequence>
<feature type="domain" description="BSD" evidence="8">
    <location>
        <begin position="193"/>
        <end position="245"/>
    </location>
</feature>
<dbReference type="Gene3D" id="2.30.29.30">
    <property type="entry name" value="Pleckstrin-homology domain (PH domain)/Phosphotyrosine-binding domain (PTB)"/>
    <property type="match status" value="1"/>
</dbReference>
<dbReference type="Proteomes" id="UP001219933">
    <property type="component" value="Chromosome 2"/>
</dbReference>
<dbReference type="InterPro" id="IPR005607">
    <property type="entry name" value="BSD_dom"/>
</dbReference>
<dbReference type="Pfam" id="PF03909">
    <property type="entry name" value="BSD"/>
    <property type="match status" value="1"/>
</dbReference>
<keyword evidence="4" id="KW-0805">Transcription regulation</keyword>
<evidence type="ECO:0000313" key="9">
    <source>
        <dbReference type="EMBL" id="WFD34548.1"/>
    </source>
</evidence>
<dbReference type="Gene3D" id="1.10.3970.10">
    <property type="entry name" value="BSD domain"/>
    <property type="match status" value="1"/>
</dbReference>
<comment type="similarity">
    <text evidence="2">Belongs to the TFB1 family.</text>
</comment>
<dbReference type="GO" id="GO:0006289">
    <property type="term" value="P:nucleotide-excision repair"/>
    <property type="evidence" value="ECO:0007669"/>
    <property type="project" value="InterPro"/>
</dbReference>
<feature type="region of interest" description="Disordered" evidence="7">
    <location>
        <begin position="331"/>
        <end position="352"/>
    </location>
</feature>
<dbReference type="InterPro" id="IPR011993">
    <property type="entry name" value="PH-like_dom_sf"/>
</dbReference>
<keyword evidence="6" id="KW-0539">Nucleus</keyword>
<dbReference type="GO" id="GO:0006351">
    <property type="term" value="P:DNA-templated transcription"/>
    <property type="evidence" value="ECO:0007669"/>
    <property type="project" value="InterPro"/>
</dbReference>
<protein>
    <submittedName>
        <fullName evidence="9">RNA polymerase II transcription factor B subunit 1</fullName>
    </submittedName>
</protein>
<evidence type="ECO:0000256" key="4">
    <source>
        <dbReference type="ARBA" id="ARBA00023015"/>
    </source>
</evidence>
<keyword evidence="3" id="KW-0677">Repeat</keyword>
<organism evidence="9 10">
    <name type="scientific">Malassezia cuniculi</name>
    <dbReference type="NCBI Taxonomy" id="948313"/>
    <lineage>
        <taxon>Eukaryota</taxon>
        <taxon>Fungi</taxon>
        <taxon>Dikarya</taxon>
        <taxon>Basidiomycota</taxon>
        <taxon>Ustilaginomycotina</taxon>
        <taxon>Malasseziomycetes</taxon>
        <taxon>Malasseziales</taxon>
        <taxon>Malasseziaceae</taxon>
        <taxon>Malassezia</taxon>
    </lineage>
</organism>
<dbReference type="InterPro" id="IPR027079">
    <property type="entry name" value="Tfb1/GTF2H1"/>
</dbReference>
<dbReference type="CDD" id="cd13229">
    <property type="entry name" value="PH_TFIIH"/>
    <property type="match status" value="1"/>
</dbReference>
<feature type="region of interest" description="Disordered" evidence="7">
    <location>
        <begin position="171"/>
        <end position="196"/>
    </location>
</feature>